<dbReference type="PANTHER" id="PTHR44103:SF1">
    <property type="entry name" value="PROPROTEIN CONVERTASE P"/>
    <property type="match status" value="1"/>
</dbReference>
<organism evidence="3 4">
    <name type="scientific">Nannocystis punicea</name>
    <dbReference type="NCBI Taxonomy" id="2995304"/>
    <lineage>
        <taxon>Bacteria</taxon>
        <taxon>Pseudomonadati</taxon>
        <taxon>Myxococcota</taxon>
        <taxon>Polyangia</taxon>
        <taxon>Nannocystales</taxon>
        <taxon>Nannocystaceae</taxon>
        <taxon>Nannocystis</taxon>
    </lineage>
</organism>
<feature type="compositionally biased region" description="Gly residues" evidence="2">
    <location>
        <begin position="64"/>
        <end position="76"/>
    </location>
</feature>
<feature type="region of interest" description="Disordered" evidence="2">
    <location>
        <begin position="25"/>
        <end position="100"/>
    </location>
</feature>
<dbReference type="Pfam" id="PF13517">
    <property type="entry name" value="FG-GAP_3"/>
    <property type="match status" value="1"/>
</dbReference>
<evidence type="ECO:0000256" key="1">
    <source>
        <dbReference type="ARBA" id="ARBA00022729"/>
    </source>
</evidence>
<keyword evidence="4" id="KW-1185">Reference proteome</keyword>
<sequence>MLDDRMGGWSLLLSLCVACNGGEDPNEATGVSATVGQQSVGGPGGGGEDSETGVGTTDDVVVTGSGGPTETGGTGDSDGETGDSDGETSDGGVDPPCVGSGFADTPTVWSVPVALNVGSFADGFCEPYTYSTLDLDGNGKGDLVATSDCDDQTALGSTHWLVYQNTGSGFADQPSMWSVPAILDAGSPGSTYCEPYTYTLLDLAGDGLADLVATSDCDDQTPLGTSHWLVFENTGSGFAEDPTSWSVPPELNAHQPGWGLCEPYSFVLLDLEGDGRSDLVVTSDCDDQTALGTSEWWVYPNTGSGFAAESHIWSLPVFLDVEWPVSSYCEPYTYTLLDLDGDGLPELVATSDCDDQTPLGSTQWQLFANTGSGFADQPETWPVPAVLAAESFGSDNCDPYAYVSADYDRDGRVDLVATTDCDDQTPLGTSHWLIYGNTGAGFAESPSQWSVPAELDAGSLSSVYCEPYAYVVSDVDGDQVPDLVATSDCDDNQPVGNEHWLVYRGLCG</sequence>
<feature type="compositionally biased region" description="Low complexity" evidence="2">
    <location>
        <begin position="52"/>
        <end position="63"/>
    </location>
</feature>
<accession>A0ABY7HC29</accession>
<dbReference type="RefSeq" id="WP_269039006.1">
    <property type="nucleotide sequence ID" value="NZ_CP114040.1"/>
</dbReference>
<evidence type="ECO:0000313" key="3">
    <source>
        <dbReference type="EMBL" id="WAS96640.1"/>
    </source>
</evidence>
<dbReference type="Gene3D" id="2.130.10.130">
    <property type="entry name" value="Integrin alpha, N-terminal"/>
    <property type="match status" value="2"/>
</dbReference>
<dbReference type="InterPro" id="IPR013517">
    <property type="entry name" value="FG-GAP"/>
</dbReference>
<dbReference type="PANTHER" id="PTHR44103">
    <property type="entry name" value="PROPROTEIN CONVERTASE P"/>
    <property type="match status" value="1"/>
</dbReference>
<dbReference type="EMBL" id="CP114040">
    <property type="protein sequence ID" value="WAS96640.1"/>
    <property type="molecule type" value="Genomic_DNA"/>
</dbReference>
<feature type="compositionally biased region" description="Acidic residues" evidence="2">
    <location>
        <begin position="77"/>
        <end position="88"/>
    </location>
</feature>
<reference evidence="3" key="1">
    <citation type="submission" date="2022-11" db="EMBL/GenBank/DDBJ databases">
        <title>Minimal conservation of predation-associated metabolite biosynthetic gene clusters underscores biosynthetic potential of Myxococcota including descriptions for ten novel species: Archangium lansinium sp. nov., Myxococcus landrumus sp. nov., Nannocystis bai.</title>
        <authorList>
            <person name="Ahearne A."/>
            <person name="Stevens C."/>
            <person name="Dowd S."/>
        </authorList>
    </citation>
    <scope>NUCLEOTIDE SEQUENCE</scope>
    <source>
        <strain evidence="3">Fl3</strain>
    </source>
</reference>
<dbReference type="SUPFAM" id="SSF69318">
    <property type="entry name" value="Integrin alpha N-terminal domain"/>
    <property type="match status" value="1"/>
</dbReference>
<dbReference type="Proteomes" id="UP001164459">
    <property type="component" value="Chromosome"/>
</dbReference>
<gene>
    <name evidence="3" type="ORF">O0S08_10840</name>
</gene>
<protein>
    <submittedName>
        <fullName evidence="3">VCBS repeat-containing protein</fullName>
    </submittedName>
</protein>
<keyword evidence="1" id="KW-0732">Signal</keyword>
<evidence type="ECO:0000256" key="2">
    <source>
        <dbReference type="SAM" id="MobiDB-lite"/>
    </source>
</evidence>
<proteinExistence type="predicted"/>
<name>A0ABY7HC29_9BACT</name>
<evidence type="ECO:0000313" key="4">
    <source>
        <dbReference type="Proteomes" id="UP001164459"/>
    </source>
</evidence>
<dbReference type="InterPro" id="IPR028994">
    <property type="entry name" value="Integrin_alpha_N"/>
</dbReference>